<dbReference type="Gene3D" id="3.30.420.40">
    <property type="match status" value="3"/>
</dbReference>
<sequence>MPTPVLVLDNGAYTIKAGVVGQDGDPRLFPNAVVRSRTDRRVYVSDEIEQCRDLSGIAYRRAFERIQPSDTSLLVTEPYFNLPNIQETYDQMVFEEWEFDSYYRCTRMFSNETDIPPECMIVIDAGYSFTHVVPIQGGEVVWEHVKREAPDKSPEAPHLIPAVEHVGPDARREHGARGVRIRLDGLAQRPREVQEYVLPNFSSKPYARTGYIRSGPNALSAAELEEAEPSEKPESKTKRKVPGDDDEEQVLFMGNERFAGPELLFHPDHIGIQQMGLPETVAYVISCMPEELQGMYWAHIGVVGGLGNIDALGERLERDLRALCPVDYDIGIYEVFEPVSAPYQAAVSLASNDVYLTNYPVTRAEYQEHGSTICRRKFGGPAYNVSPPGFSRTDEEPVDEHEQELRYALGLDSIKGRGKRKGEEEEVTSGNWGGRRRRAQESGLVSGRLR</sequence>
<organism evidence="3 4">
    <name type="scientific">Trichosporon asahii var. asahii (strain CBS 8904)</name>
    <name type="common">Yeast</name>
    <dbReference type="NCBI Taxonomy" id="1220162"/>
    <lineage>
        <taxon>Eukaryota</taxon>
        <taxon>Fungi</taxon>
        <taxon>Dikarya</taxon>
        <taxon>Basidiomycota</taxon>
        <taxon>Agaricomycotina</taxon>
        <taxon>Tremellomycetes</taxon>
        <taxon>Trichosporonales</taxon>
        <taxon>Trichosporonaceae</taxon>
        <taxon>Trichosporon</taxon>
    </lineage>
</organism>
<dbReference type="FunCoup" id="K1WFI9">
    <property type="interactions" value="109"/>
</dbReference>
<dbReference type="HOGENOM" id="CLU_027965_1_1_1"/>
<proteinExistence type="inferred from homology"/>
<reference evidence="3 4" key="1">
    <citation type="journal article" date="2012" name="Eukaryot. Cell">
        <title>Genome sequence of the Trichosporon asahii environmental strain CBS 8904.</title>
        <authorList>
            <person name="Yang R.Y."/>
            <person name="Li H.T."/>
            <person name="Zhu H."/>
            <person name="Zhou G.P."/>
            <person name="Wang M."/>
            <person name="Wang L."/>
        </authorList>
    </citation>
    <scope>NUCLEOTIDE SEQUENCE [LARGE SCALE GENOMIC DNA]</scope>
    <source>
        <strain evidence="3 4">CBS 8904</strain>
    </source>
</reference>
<dbReference type="OMA" id="FFEEYEC"/>
<dbReference type="SUPFAM" id="SSF53067">
    <property type="entry name" value="Actin-like ATPase domain"/>
    <property type="match status" value="2"/>
</dbReference>
<dbReference type="STRING" id="1220162.K1WFI9"/>
<evidence type="ECO:0000256" key="2">
    <source>
        <dbReference type="SAM" id="MobiDB-lite"/>
    </source>
</evidence>
<dbReference type="Proteomes" id="UP000006757">
    <property type="component" value="Unassembled WGS sequence"/>
</dbReference>
<dbReference type="EMBL" id="AMBO01000343">
    <property type="protein sequence ID" value="EKD00339.1"/>
    <property type="molecule type" value="Genomic_DNA"/>
</dbReference>
<comment type="similarity">
    <text evidence="1">Belongs to the actin family.</text>
</comment>
<name>K1WFI9_TRIAC</name>
<feature type="region of interest" description="Disordered" evidence="2">
    <location>
        <begin position="225"/>
        <end position="245"/>
    </location>
</feature>
<comment type="caution">
    <text evidence="3">The sequence shown here is derived from an EMBL/GenBank/DDBJ whole genome shotgun (WGS) entry which is preliminary data.</text>
</comment>
<dbReference type="OrthoDB" id="6220758at2759"/>
<gene>
    <name evidence="3" type="ORF">A1Q2_05308</name>
</gene>
<dbReference type="AlphaFoldDB" id="K1WFI9"/>
<protein>
    <submittedName>
        <fullName evidence="3">Protein-vacuolar targeting-related protein</fullName>
    </submittedName>
</protein>
<dbReference type="eggNOG" id="KOG0680">
    <property type="taxonomic scope" value="Eukaryota"/>
</dbReference>
<accession>K1WFI9</accession>
<feature type="region of interest" description="Disordered" evidence="2">
    <location>
        <begin position="416"/>
        <end position="450"/>
    </location>
</feature>
<dbReference type="PANTHER" id="PTHR11937">
    <property type="entry name" value="ACTIN"/>
    <property type="match status" value="1"/>
</dbReference>
<dbReference type="InParanoid" id="K1WFI9"/>
<dbReference type="InterPro" id="IPR043129">
    <property type="entry name" value="ATPase_NBD"/>
</dbReference>
<evidence type="ECO:0000313" key="3">
    <source>
        <dbReference type="EMBL" id="EKD00339.1"/>
    </source>
</evidence>
<evidence type="ECO:0000313" key="4">
    <source>
        <dbReference type="Proteomes" id="UP000006757"/>
    </source>
</evidence>
<dbReference type="InterPro" id="IPR004000">
    <property type="entry name" value="Actin"/>
</dbReference>
<dbReference type="Pfam" id="PF00022">
    <property type="entry name" value="Actin"/>
    <property type="match status" value="2"/>
</dbReference>
<dbReference type="SMART" id="SM00268">
    <property type="entry name" value="ACTIN"/>
    <property type="match status" value="1"/>
</dbReference>
<keyword evidence="4" id="KW-1185">Reference proteome</keyword>
<evidence type="ECO:0000256" key="1">
    <source>
        <dbReference type="RuleBase" id="RU000487"/>
    </source>
</evidence>